<dbReference type="InterPro" id="IPR036582">
    <property type="entry name" value="Mao_N_sf"/>
</dbReference>
<keyword evidence="1" id="KW-0732">Signal</keyword>
<gene>
    <name evidence="2" type="ORF">GYN08_13105</name>
</gene>
<name>A0ABX0F5N7_9BACL</name>
<dbReference type="EMBL" id="JAAFGS010000004">
    <property type="protein sequence ID" value="NGZ76261.1"/>
    <property type="molecule type" value="Genomic_DNA"/>
</dbReference>
<organism evidence="2 3">
    <name type="scientific">Saccharibacillus alkalitolerans</name>
    <dbReference type="NCBI Taxonomy" id="2705290"/>
    <lineage>
        <taxon>Bacteria</taxon>
        <taxon>Bacillati</taxon>
        <taxon>Bacillota</taxon>
        <taxon>Bacilli</taxon>
        <taxon>Bacillales</taxon>
        <taxon>Paenibacillaceae</taxon>
        <taxon>Saccharibacillus</taxon>
    </lineage>
</organism>
<dbReference type="RefSeq" id="WP_166274904.1">
    <property type="nucleotide sequence ID" value="NZ_JAAFGS010000004.1"/>
</dbReference>
<keyword evidence="3" id="KW-1185">Reference proteome</keyword>
<protein>
    <recommendedName>
        <fullName evidence="4">Copper amine oxidase-like N-terminal domain-containing protein</fullName>
    </recommendedName>
</protein>
<comment type="caution">
    <text evidence="2">The sequence shown here is derived from an EMBL/GenBank/DDBJ whole genome shotgun (WGS) entry which is preliminary data.</text>
</comment>
<dbReference type="Proteomes" id="UP000800303">
    <property type="component" value="Unassembled WGS sequence"/>
</dbReference>
<accession>A0ABX0F5N7</accession>
<evidence type="ECO:0000313" key="2">
    <source>
        <dbReference type="EMBL" id="NGZ76261.1"/>
    </source>
</evidence>
<feature type="chain" id="PRO_5046993313" description="Copper amine oxidase-like N-terminal domain-containing protein" evidence="1">
    <location>
        <begin position="27"/>
        <end position="281"/>
    </location>
</feature>
<evidence type="ECO:0000313" key="3">
    <source>
        <dbReference type="Proteomes" id="UP000800303"/>
    </source>
</evidence>
<dbReference type="SUPFAM" id="SSF55383">
    <property type="entry name" value="Copper amine oxidase, domain N"/>
    <property type="match status" value="1"/>
</dbReference>
<reference evidence="2 3" key="1">
    <citation type="submission" date="2020-01" db="EMBL/GenBank/DDBJ databases">
        <title>Polyphasic characterisation and genomic insights into a novel alkali tolerant bacterium VR-M41.</title>
        <authorList>
            <person name="Vemuluri V.R."/>
        </authorList>
    </citation>
    <scope>NUCLEOTIDE SEQUENCE [LARGE SCALE GENOMIC DNA]</scope>
    <source>
        <strain evidence="2 3">VR-M41</strain>
    </source>
</reference>
<evidence type="ECO:0008006" key="4">
    <source>
        <dbReference type="Google" id="ProtNLM"/>
    </source>
</evidence>
<sequence length="281" mass="30164">MKKTRRLAVSVLVCLSIAAAALTASAAAPIKVYRDGTEVVTEAAPHFVEGQVMIPLSLAGELFDHKISYDDKTRVLNVNARSGLIAKSEDGKFSVTGTEDPGGMWDDLHLNSGENGAYLPGRTLGPDSNYPPEFASANLTGGSEPDLVVLLTQGYGTGVYINEAVVYDADLRQVPLEEARVAMLKQFRSSVLPDGSVKVEAGGTETVIAEERLLTEKKNRDGAPGIWNVLRYEMEGGRLTATAGVQLGTSEFIGDLKIEYTYKNGVLQAGTAVFAPYDEYR</sequence>
<feature type="signal peptide" evidence="1">
    <location>
        <begin position="1"/>
        <end position="26"/>
    </location>
</feature>
<proteinExistence type="predicted"/>
<evidence type="ECO:0000256" key="1">
    <source>
        <dbReference type="SAM" id="SignalP"/>
    </source>
</evidence>